<dbReference type="AlphaFoldDB" id="A0AAU9TC79"/>
<organism evidence="1 2">
    <name type="scientific">Thlaspi arvense</name>
    <name type="common">Field penny-cress</name>
    <dbReference type="NCBI Taxonomy" id="13288"/>
    <lineage>
        <taxon>Eukaryota</taxon>
        <taxon>Viridiplantae</taxon>
        <taxon>Streptophyta</taxon>
        <taxon>Embryophyta</taxon>
        <taxon>Tracheophyta</taxon>
        <taxon>Spermatophyta</taxon>
        <taxon>Magnoliopsida</taxon>
        <taxon>eudicotyledons</taxon>
        <taxon>Gunneridae</taxon>
        <taxon>Pentapetalae</taxon>
        <taxon>rosids</taxon>
        <taxon>malvids</taxon>
        <taxon>Brassicales</taxon>
        <taxon>Brassicaceae</taxon>
        <taxon>Thlaspideae</taxon>
        <taxon>Thlaspi</taxon>
    </lineage>
</organism>
<evidence type="ECO:0000313" key="1">
    <source>
        <dbReference type="EMBL" id="CAH2080667.1"/>
    </source>
</evidence>
<sequence>MAEEYKQALLNNDFHENCPGVRLNGKNSFNEVSPSSNWSLYGLWSSAQHATEPSSAGWPVPLLGSIKFEQLWIKIELLNHSSSFVELN</sequence>
<protein>
    <submittedName>
        <fullName evidence="1">Uncharacterized protein</fullName>
    </submittedName>
</protein>
<gene>
    <name evidence="1" type="ORF">TAV2_LOCUS26364</name>
</gene>
<name>A0AAU9TC79_THLAR</name>
<dbReference type="Proteomes" id="UP000836841">
    <property type="component" value="Unassembled WGS sequence"/>
</dbReference>
<accession>A0AAU9TC79</accession>
<proteinExistence type="predicted"/>
<dbReference type="EMBL" id="CAJVSB020000950">
    <property type="protein sequence ID" value="CAH2080667.1"/>
    <property type="molecule type" value="Genomic_DNA"/>
</dbReference>
<comment type="caution">
    <text evidence="1">The sequence shown here is derived from an EMBL/GenBank/DDBJ whole genome shotgun (WGS) entry which is preliminary data.</text>
</comment>
<keyword evidence="2" id="KW-1185">Reference proteome</keyword>
<reference evidence="1 2" key="1">
    <citation type="submission" date="2022-03" db="EMBL/GenBank/DDBJ databases">
        <authorList>
            <person name="Nunn A."/>
            <person name="Chopra R."/>
            <person name="Nunn A."/>
            <person name="Contreras Garrido A."/>
        </authorList>
    </citation>
    <scope>NUCLEOTIDE SEQUENCE [LARGE SCALE GENOMIC DNA]</scope>
</reference>
<evidence type="ECO:0000313" key="2">
    <source>
        <dbReference type="Proteomes" id="UP000836841"/>
    </source>
</evidence>